<feature type="region of interest" description="Disordered" evidence="1">
    <location>
        <begin position="1"/>
        <end position="25"/>
    </location>
</feature>
<dbReference type="Proteomes" id="UP000245207">
    <property type="component" value="Unassembled WGS sequence"/>
</dbReference>
<dbReference type="EMBL" id="PKPP01000040">
    <property type="protein sequence ID" value="PWA98992.1"/>
    <property type="molecule type" value="Genomic_DNA"/>
</dbReference>
<name>A0A2U1QLX9_ARTAN</name>
<gene>
    <name evidence="2" type="ORF">CTI12_AA013350</name>
</gene>
<keyword evidence="3" id="KW-1185">Reference proteome</keyword>
<evidence type="ECO:0000313" key="2">
    <source>
        <dbReference type="EMBL" id="PWA98992.1"/>
    </source>
</evidence>
<dbReference type="OrthoDB" id="1420514at2759"/>
<protein>
    <recommendedName>
        <fullName evidence="4">Transposase, Ptta/En/Spm</fullName>
    </recommendedName>
</protein>
<reference evidence="2 3" key="1">
    <citation type="journal article" date="2018" name="Mol. Plant">
        <title>The genome of Artemisia annua provides insight into the evolution of Asteraceae family and artemisinin biosynthesis.</title>
        <authorList>
            <person name="Shen Q."/>
            <person name="Zhang L."/>
            <person name="Liao Z."/>
            <person name="Wang S."/>
            <person name="Yan T."/>
            <person name="Shi P."/>
            <person name="Liu M."/>
            <person name="Fu X."/>
            <person name="Pan Q."/>
            <person name="Wang Y."/>
            <person name="Lv Z."/>
            <person name="Lu X."/>
            <person name="Zhang F."/>
            <person name="Jiang W."/>
            <person name="Ma Y."/>
            <person name="Chen M."/>
            <person name="Hao X."/>
            <person name="Li L."/>
            <person name="Tang Y."/>
            <person name="Lv G."/>
            <person name="Zhou Y."/>
            <person name="Sun X."/>
            <person name="Brodelius P.E."/>
            <person name="Rose J.K.C."/>
            <person name="Tang K."/>
        </authorList>
    </citation>
    <scope>NUCLEOTIDE SEQUENCE [LARGE SCALE GENOMIC DNA]</scope>
    <source>
        <strain evidence="3">cv. Huhao1</strain>
        <tissue evidence="2">Leaf</tissue>
    </source>
</reference>
<dbReference type="Pfam" id="PF03004">
    <property type="entry name" value="Transposase_24"/>
    <property type="match status" value="1"/>
</dbReference>
<evidence type="ECO:0000256" key="1">
    <source>
        <dbReference type="SAM" id="MobiDB-lite"/>
    </source>
</evidence>
<evidence type="ECO:0008006" key="4">
    <source>
        <dbReference type="Google" id="ProtNLM"/>
    </source>
</evidence>
<dbReference type="AlphaFoldDB" id="A0A2U1QLX9"/>
<organism evidence="2 3">
    <name type="scientific">Artemisia annua</name>
    <name type="common">Sweet wormwood</name>
    <dbReference type="NCBI Taxonomy" id="35608"/>
    <lineage>
        <taxon>Eukaryota</taxon>
        <taxon>Viridiplantae</taxon>
        <taxon>Streptophyta</taxon>
        <taxon>Embryophyta</taxon>
        <taxon>Tracheophyta</taxon>
        <taxon>Spermatophyta</taxon>
        <taxon>Magnoliopsida</taxon>
        <taxon>eudicotyledons</taxon>
        <taxon>Gunneridae</taxon>
        <taxon>Pentapetalae</taxon>
        <taxon>asterids</taxon>
        <taxon>campanulids</taxon>
        <taxon>Asterales</taxon>
        <taxon>Asteraceae</taxon>
        <taxon>Asteroideae</taxon>
        <taxon>Anthemideae</taxon>
        <taxon>Artemisiinae</taxon>
        <taxon>Artemisia</taxon>
    </lineage>
</organism>
<dbReference type="InterPro" id="IPR004252">
    <property type="entry name" value="Probable_transposase_24"/>
</dbReference>
<accession>A0A2U1QLX9</accession>
<dbReference type="STRING" id="35608.A0A2U1QLX9"/>
<comment type="caution">
    <text evidence="2">The sequence shown here is derived from an EMBL/GenBank/DDBJ whole genome shotgun (WGS) entry which is preliminary data.</text>
</comment>
<evidence type="ECO:0000313" key="3">
    <source>
        <dbReference type="Proteomes" id="UP000245207"/>
    </source>
</evidence>
<sequence length="362" mass="41608">MAADEEHDTNMGDNDEQPAEQPAVEDRRVNIRVRGKAFIPSHSVTRSITKIWKARFTGCWDTWSSVPRDERNIWYNAFKIKYKWDARIEGDVKSVFNTVGSRSFRNFMSKARKKPPTEKPEFMHDEAWQTLCRRWRLPSFIAKSNKGKKAREANKRLHTGGSASNVDHGMQLAEELKREPTAAEIFERTHKGKNKMFVNDEAKETWEQYIENHGADDSLDITSGKISNTHKRWIGHVGSKNGSYYGSGSGVDKYLFQRDTDDEPSVNNSHEDLDHFEDRLNQQEVEQGLMRDEFDTLRNAQEDQSRKLAQVLEAQASYEQNLKKIVYEEVTKVVAQEVGKVVSQEVSKATRQILKAIGGKKV</sequence>
<proteinExistence type="predicted"/>